<dbReference type="Pfam" id="PF01814">
    <property type="entry name" value="Hemerythrin"/>
    <property type="match status" value="1"/>
</dbReference>
<comment type="caution">
    <text evidence="2">The sequence shown here is derived from an EMBL/GenBank/DDBJ whole genome shotgun (WGS) entry which is preliminary data.</text>
</comment>
<name>A0A934KFW0_9BACT</name>
<accession>A0A934KFW0</accession>
<evidence type="ECO:0000259" key="1">
    <source>
        <dbReference type="Pfam" id="PF01814"/>
    </source>
</evidence>
<sequence length="93" mass="10738">MLSALGATMAMDHRRIAALIDELEQEVSGPLNSDWRELVRRLLYGLHSLLELHLQREDMPLWALLSPAERQSLHAHLTGLRRKPKRSLSHWPT</sequence>
<dbReference type="RefSeq" id="WP_338176193.1">
    <property type="nucleotide sequence ID" value="NZ_JAEKNQ010000009.1"/>
</dbReference>
<evidence type="ECO:0000313" key="2">
    <source>
        <dbReference type="EMBL" id="MBJ7601823.1"/>
    </source>
</evidence>
<feature type="domain" description="Hemerythrin-like" evidence="1">
    <location>
        <begin position="8"/>
        <end position="76"/>
    </location>
</feature>
<dbReference type="InterPro" id="IPR012312">
    <property type="entry name" value="Hemerythrin-like"/>
</dbReference>
<protein>
    <submittedName>
        <fullName evidence="2">Hemerythrin domain-containing protein</fullName>
    </submittedName>
</protein>
<reference evidence="2 3" key="1">
    <citation type="submission" date="2020-10" db="EMBL/GenBank/DDBJ databases">
        <title>Ca. Dormibacterota MAGs.</title>
        <authorList>
            <person name="Montgomery K."/>
        </authorList>
    </citation>
    <scope>NUCLEOTIDE SEQUENCE [LARGE SCALE GENOMIC DNA]</scope>
    <source>
        <strain evidence="2">SC8811_S16_3</strain>
    </source>
</reference>
<gene>
    <name evidence="2" type="ORF">JF888_01280</name>
</gene>
<proteinExistence type="predicted"/>
<dbReference type="EMBL" id="JAEKNQ010000009">
    <property type="protein sequence ID" value="MBJ7601823.1"/>
    <property type="molecule type" value="Genomic_DNA"/>
</dbReference>
<dbReference type="Proteomes" id="UP000620075">
    <property type="component" value="Unassembled WGS sequence"/>
</dbReference>
<evidence type="ECO:0000313" key="3">
    <source>
        <dbReference type="Proteomes" id="UP000620075"/>
    </source>
</evidence>
<dbReference type="AlphaFoldDB" id="A0A934KFW0"/>
<dbReference type="Gene3D" id="1.20.120.520">
    <property type="entry name" value="nmb1532 protein domain like"/>
    <property type="match status" value="1"/>
</dbReference>
<organism evidence="2 3">
    <name type="scientific">Candidatus Dormiibacter inghamiae</name>
    <dbReference type="NCBI Taxonomy" id="3127013"/>
    <lineage>
        <taxon>Bacteria</taxon>
        <taxon>Bacillati</taxon>
        <taxon>Candidatus Dormiibacterota</taxon>
        <taxon>Candidatus Dormibacteria</taxon>
        <taxon>Candidatus Dormibacterales</taxon>
        <taxon>Candidatus Dormibacteraceae</taxon>
        <taxon>Candidatus Dormiibacter</taxon>
    </lineage>
</organism>